<keyword evidence="2" id="KW-0805">Transcription regulation</keyword>
<dbReference type="InterPro" id="IPR001647">
    <property type="entry name" value="HTH_TetR"/>
</dbReference>
<dbReference type="SUPFAM" id="SSF46689">
    <property type="entry name" value="Homeodomain-like"/>
    <property type="match status" value="1"/>
</dbReference>
<dbReference type="RefSeq" id="WP_231487816.1">
    <property type="nucleotide sequence ID" value="NZ_BAAAZO010000009.1"/>
</dbReference>
<feature type="domain" description="HTH tetR-type" evidence="7">
    <location>
        <begin position="18"/>
        <end position="78"/>
    </location>
</feature>
<dbReference type="Gene3D" id="1.10.357.10">
    <property type="entry name" value="Tetracycline Repressor, domain 2"/>
    <property type="match status" value="1"/>
</dbReference>
<evidence type="ECO:0000256" key="1">
    <source>
        <dbReference type="ARBA" id="ARBA00022491"/>
    </source>
</evidence>
<evidence type="ECO:0000259" key="7">
    <source>
        <dbReference type="PROSITE" id="PS50977"/>
    </source>
</evidence>
<organism evidence="8 9">
    <name type="scientific">Kineosporia mesophila</name>
    <dbReference type="NCBI Taxonomy" id="566012"/>
    <lineage>
        <taxon>Bacteria</taxon>
        <taxon>Bacillati</taxon>
        <taxon>Actinomycetota</taxon>
        <taxon>Actinomycetes</taxon>
        <taxon>Kineosporiales</taxon>
        <taxon>Kineosporiaceae</taxon>
        <taxon>Kineosporia</taxon>
    </lineage>
</organism>
<evidence type="ECO:0000313" key="8">
    <source>
        <dbReference type="EMBL" id="GAA3624874.1"/>
    </source>
</evidence>
<dbReference type="PANTHER" id="PTHR30055:SF175">
    <property type="entry name" value="HTH-TYPE TRANSCRIPTIONAL REPRESSOR KSTR2"/>
    <property type="match status" value="1"/>
</dbReference>
<evidence type="ECO:0000256" key="6">
    <source>
        <dbReference type="SAM" id="MobiDB-lite"/>
    </source>
</evidence>
<keyword evidence="9" id="KW-1185">Reference proteome</keyword>
<keyword evidence="4" id="KW-0804">Transcription</keyword>
<dbReference type="InterPro" id="IPR050109">
    <property type="entry name" value="HTH-type_TetR-like_transc_reg"/>
</dbReference>
<evidence type="ECO:0000256" key="4">
    <source>
        <dbReference type="ARBA" id="ARBA00023163"/>
    </source>
</evidence>
<dbReference type="EMBL" id="BAAAZO010000009">
    <property type="protein sequence ID" value="GAA3624874.1"/>
    <property type="molecule type" value="Genomic_DNA"/>
</dbReference>
<sequence length="204" mass="22506">MSETVDAPAERSESHPRSSARQRIVEAATELFSTRGYAATTTRDIADRVGIKQPSLYSHFAVKADILIEVELQTFRPTVERFEALHADKALTAGDRLGQLVEFDVRMLCTGSWNVALLGYLPEVRREGLAAGMAAHSHELFLVYRTLVGEALTENGRTETDLGTLTEVVFSLVEGIILRRVHDPHLDADRLAPAVRDAVLAVVR</sequence>
<evidence type="ECO:0000256" key="2">
    <source>
        <dbReference type="ARBA" id="ARBA00023015"/>
    </source>
</evidence>
<evidence type="ECO:0000256" key="3">
    <source>
        <dbReference type="ARBA" id="ARBA00023125"/>
    </source>
</evidence>
<dbReference type="PRINTS" id="PR00455">
    <property type="entry name" value="HTHTETR"/>
</dbReference>
<dbReference type="Proteomes" id="UP001501074">
    <property type="component" value="Unassembled WGS sequence"/>
</dbReference>
<feature type="DNA-binding region" description="H-T-H motif" evidence="5">
    <location>
        <begin position="41"/>
        <end position="60"/>
    </location>
</feature>
<reference evidence="9" key="1">
    <citation type="journal article" date="2019" name="Int. J. Syst. Evol. Microbiol.">
        <title>The Global Catalogue of Microorganisms (GCM) 10K type strain sequencing project: providing services to taxonomists for standard genome sequencing and annotation.</title>
        <authorList>
            <consortium name="The Broad Institute Genomics Platform"/>
            <consortium name="The Broad Institute Genome Sequencing Center for Infectious Disease"/>
            <person name="Wu L."/>
            <person name="Ma J."/>
        </authorList>
    </citation>
    <scope>NUCLEOTIDE SEQUENCE [LARGE SCALE GENOMIC DNA]</scope>
    <source>
        <strain evidence="9">JCM 16902</strain>
    </source>
</reference>
<dbReference type="InterPro" id="IPR009057">
    <property type="entry name" value="Homeodomain-like_sf"/>
</dbReference>
<accession>A0ABP7A4M2</accession>
<dbReference type="PROSITE" id="PS50977">
    <property type="entry name" value="HTH_TETR_2"/>
    <property type="match status" value="1"/>
</dbReference>
<dbReference type="PANTHER" id="PTHR30055">
    <property type="entry name" value="HTH-TYPE TRANSCRIPTIONAL REGULATOR RUTR"/>
    <property type="match status" value="1"/>
</dbReference>
<keyword evidence="3 5" id="KW-0238">DNA-binding</keyword>
<proteinExistence type="predicted"/>
<protein>
    <submittedName>
        <fullName evidence="8">TetR/AcrR family transcriptional regulator</fullName>
    </submittedName>
</protein>
<evidence type="ECO:0000256" key="5">
    <source>
        <dbReference type="PROSITE-ProRule" id="PRU00335"/>
    </source>
</evidence>
<keyword evidence="1" id="KW-0678">Repressor</keyword>
<evidence type="ECO:0000313" key="9">
    <source>
        <dbReference type="Proteomes" id="UP001501074"/>
    </source>
</evidence>
<dbReference type="Pfam" id="PF00440">
    <property type="entry name" value="TetR_N"/>
    <property type="match status" value="1"/>
</dbReference>
<feature type="region of interest" description="Disordered" evidence="6">
    <location>
        <begin position="1"/>
        <end position="20"/>
    </location>
</feature>
<name>A0ABP7A4M2_9ACTN</name>
<gene>
    <name evidence="8" type="ORF">GCM10022223_47470</name>
</gene>
<comment type="caution">
    <text evidence="8">The sequence shown here is derived from an EMBL/GenBank/DDBJ whole genome shotgun (WGS) entry which is preliminary data.</text>
</comment>